<dbReference type="InterPro" id="IPR013783">
    <property type="entry name" value="Ig-like_fold"/>
</dbReference>
<dbReference type="Gene3D" id="1.20.58.80">
    <property type="entry name" value="Phosphotransferase system, lactose/cellobiose-type IIA subunit"/>
    <property type="match status" value="1"/>
</dbReference>
<dbReference type="SMART" id="SM00642">
    <property type="entry name" value="Aamy"/>
    <property type="match status" value="1"/>
</dbReference>
<proteinExistence type="inferred from homology"/>
<dbReference type="SUPFAM" id="SSF51445">
    <property type="entry name" value="(Trans)glycosidases"/>
    <property type="match status" value="1"/>
</dbReference>
<dbReference type="CDD" id="cd11344">
    <property type="entry name" value="AmyAc_GlgE_like"/>
    <property type="match status" value="1"/>
</dbReference>
<feature type="domain" description="Glycosyl hydrolase family 13 catalytic" evidence="7">
    <location>
        <begin position="242"/>
        <end position="595"/>
    </location>
</feature>
<evidence type="ECO:0000256" key="3">
    <source>
        <dbReference type="ARBA" id="ARBA00022676"/>
    </source>
</evidence>
<keyword evidence="4" id="KW-0808">Transferase</keyword>
<dbReference type="EMBL" id="CAEZVB010000001">
    <property type="protein sequence ID" value="CAB4610720.1"/>
    <property type="molecule type" value="Genomic_DNA"/>
</dbReference>
<dbReference type="Gene3D" id="2.60.40.10">
    <property type="entry name" value="Immunoglobulins"/>
    <property type="match status" value="1"/>
</dbReference>
<dbReference type="InterPro" id="IPR017853">
    <property type="entry name" value="GH"/>
</dbReference>
<evidence type="ECO:0000256" key="2">
    <source>
        <dbReference type="ARBA" id="ARBA00012603"/>
    </source>
</evidence>
<dbReference type="HAMAP" id="MF_02124">
    <property type="entry name" value="GlgE"/>
    <property type="match status" value="1"/>
</dbReference>
<dbReference type="Pfam" id="PF21702">
    <property type="entry name" value="GLGE_C"/>
    <property type="match status" value="1"/>
</dbReference>
<dbReference type="PANTHER" id="PTHR47786:SF2">
    <property type="entry name" value="GLYCOSYL HYDROLASE FAMILY 13 CATALYTIC DOMAIN-CONTAINING PROTEIN"/>
    <property type="match status" value="1"/>
</dbReference>
<dbReference type="EC" id="2.4.99.16" evidence="2"/>
<evidence type="ECO:0000259" key="7">
    <source>
        <dbReference type="SMART" id="SM00642"/>
    </source>
</evidence>
<dbReference type="GO" id="GO:0005975">
    <property type="term" value="P:carbohydrate metabolic process"/>
    <property type="evidence" value="ECO:0007669"/>
    <property type="project" value="InterPro"/>
</dbReference>
<keyword evidence="5" id="KW-0119">Carbohydrate metabolism</keyword>
<dbReference type="InterPro" id="IPR021828">
    <property type="entry name" value="GlgE_dom_N/S"/>
</dbReference>
<dbReference type="InterPro" id="IPR006047">
    <property type="entry name" value="GH13_cat_dom"/>
</dbReference>
<dbReference type="Gene3D" id="3.20.20.80">
    <property type="entry name" value="Glycosidases"/>
    <property type="match status" value="1"/>
</dbReference>
<accession>A0A6J7FF94</accession>
<dbReference type="Pfam" id="PF11896">
    <property type="entry name" value="GlgE_dom_N_S"/>
    <property type="match status" value="1"/>
</dbReference>
<dbReference type="PANTHER" id="PTHR47786">
    <property type="entry name" value="ALPHA-1,4-GLUCAN:MALTOSE-1-PHOSPHATE MALTOSYLTRANSFERASE"/>
    <property type="match status" value="1"/>
</dbReference>
<comment type="catalytic activity">
    <reaction evidence="6">
        <text>alpha-maltose 1-phosphate + [(1-&gt;4)-alpha-D-glucosyl](n) = [(1-&gt;4)-alpha-D-glucosyl](n+2) + phosphate</text>
        <dbReference type="Rhea" id="RHEA:42692"/>
        <dbReference type="Rhea" id="RHEA-COMP:9584"/>
        <dbReference type="Rhea" id="RHEA-COMP:10183"/>
        <dbReference type="ChEBI" id="CHEBI:15444"/>
        <dbReference type="ChEBI" id="CHEBI:43474"/>
        <dbReference type="ChEBI" id="CHEBI:63576"/>
        <dbReference type="EC" id="2.4.99.16"/>
    </reaction>
</comment>
<sequence>MKAAVNCRFSSFAGTVSGMSRFGKPRPEADVSLSNSPWLAPVTTVAAELSGRFPITDVSPVVLGGRRPAAAAVGEAIPVQVTAFRDGHDSLGVQVVLHSPTGQEHSRVRMQANNDGLDTWSAHVRPDAMGLWHFTIEAWGDPWDTWTHRAEIKIPANLDVALECEEGARILERALPTFTGDDRSLITTVISTLRSDLPAQVKLAAATDPHVQQAMHNNPLRDFVTTSGPWPLQVQRRRALVGAWYEMFPRSEGADLVKKTSGTFRSALSRLEAIAAMGFDVVYVPPIHPVGEVNRKGPNNTLTTKAGDPGSPWAIGSKAGGHDAVHPDLGSLKDFDAFVKRCNELGMEIALDLALQAAPDHPWVAAHPEWFTTRADGTIAYAENPPKKYQDIYPLNFDNDPEGLYLEVERITRFWVNRGVRIFRVDNPHTKPVWVWERLIAAINATDPDVLFLAEAFTRPPMMRALAEVGFQQSYTYFTWRNERAELEEYFTELATTSAVAMRPNLFTNTPDILTEYLQNGGPHAFAIRAVLAATLAPTYGIYSGFELFEHVALKSGSEEYLDTEKFEYRPRDWEQAAELGITLAPMLSKLNEIRRAHPALQDLRSLKFHPSDNPHVMAFSKLDQDDLILVVVNLDSYNEQHSNISWNMPALDMPWNERFIAEDLLNDLSWTWEQHTYVRLAPWEQVAHVIHVPRGPRNGN</sequence>
<keyword evidence="3" id="KW-0328">Glycosyltransferase</keyword>
<dbReference type="InterPro" id="IPR026585">
    <property type="entry name" value="GlgE"/>
</dbReference>
<comment type="subunit">
    <text evidence="1">Homodimer.</text>
</comment>
<name>A0A6J7FF94_9ZZZZ</name>
<dbReference type="SUPFAM" id="SSF51011">
    <property type="entry name" value="Glycosyl hydrolase domain"/>
    <property type="match status" value="1"/>
</dbReference>
<dbReference type="AlphaFoldDB" id="A0A6J7FF94"/>
<evidence type="ECO:0000256" key="6">
    <source>
        <dbReference type="ARBA" id="ARBA00048735"/>
    </source>
</evidence>
<dbReference type="Gene3D" id="2.60.40.1180">
    <property type="entry name" value="Golgi alpha-mannosidase II"/>
    <property type="match status" value="1"/>
</dbReference>
<protein>
    <recommendedName>
        <fullName evidence="2">starch synthase (maltosyl-transferring)</fullName>
        <ecNumber evidence="2">2.4.99.16</ecNumber>
    </recommendedName>
</protein>
<evidence type="ECO:0000256" key="1">
    <source>
        <dbReference type="ARBA" id="ARBA00011738"/>
    </source>
</evidence>
<evidence type="ECO:0000313" key="9">
    <source>
        <dbReference type="EMBL" id="CAB4894632.1"/>
    </source>
</evidence>
<dbReference type="InterPro" id="IPR013780">
    <property type="entry name" value="Glyco_hydro_b"/>
</dbReference>
<reference evidence="9" key="1">
    <citation type="submission" date="2020-05" db="EMBL/GenBank/DDBJ databases">
        <authorList>
            <person name="Chiriac C."/>
            <person name="Salcher M."/>
            <person name="Ghai R."/>
            <person name="Kavagutti S V."/>
        </authorList>
    </citation>
    <scope>NUCLEOTIDE SEQUENCE</scope>
</reference>
<dbReference type="InterPro" id="IPR049171">
    <property type="entry name" value="GLGE_C"/>
</dbReference>
<evidence type="ECO:0000313" key="8">
    <source>
        <dbReference type="EMBL" id="CAB4610720.1"/>
    </source>
</evidence>
<gene>
    <name evidence="8" type="ORF">UFOPK1908_00012</name>
    <name evidence="9" type="ORF">UFOPK3576_00116</name>
</gene>
<evidence type="ECO:0000256" key="4">
    <source>
        <dbReference type="ARBA" id="ARBA00022679"/>
    </source>
</evidence>
<dbReference type="GO" id="GO:0016757">
    <property type="term" value="F:glycosyltransferase activity"/>
    <property type="evidence" value="ECO:0007669"/>
    <property type="project" value="UniProtKB-KW"/>
</dbReference>
<evidence type="ECO:0000256" key="5">
    <source>
        <dbReference type="ARBA" id="ARBA00023277"/>
    </source>
</evidence>
<dbReference type="EMBL" id="CAFBMO010000003">
    <property type="protein sequence ID" value="CAB4894632.1"/>
    <property type="molecule type" value="Genomic_DNA"/>
</dbReference>
<dbReference type="GO" id="GO:0004553">
    <property type="term" value="F:hydrolase activity, hydrolyzing O-glycosyl compounds"/>
    <property type="evidence" value="ECO:0007669"/>
    <property type="project" value="InterPro"/>
</dbReference>
<organism evidence="9">
    <name type="scientific">freshwater metagenome</name>
    <dbReference type="NCBI Taxonomy" id="449393"/>
    <lineage>
        <taxon>unclassified sequences</taxon>
        <taxon>metagenomes</taxon>
        <taxon>ecological metagenomes</taxon>
    </lineage>
</organism>